<keyword evidence="9" id="KW-1185">Reference proteome</keyword>
<dbReference type="InterPro" id="IPR006300">
    <property type="entry name" value="FlgB"/>
</dbReference>
<dbReference type="PIRSF" id="PIRSF002889">
    <property type="entry name" value="Rod_FlgB"/>
    <property type="match status" value="1"/>
</dbReference>
<dbReference type="Proteomes" id="UP001320898">
    <property type="component" value="Unassembled WGS sequence"/>
</dbReference>
<name>A0AAW5QZQ5_9HYPH</name>
<comment type="subcellular location">
    <subcellularLocation>
        <location evidence="1 6">Bacterial flagellum basal body</location>
    </subcellularLocation>
</comment>
<evidence type="ECO:0000256" key="6">
    <source>
        <dbReference type="PIRNR" id="PIRNR002889"/>
    </source>
</evidence>
<evidence type="ECO:0000256" key="3">
    <source>
        <dbReference type="ARBA" id="ARBA00014376"/>
    </source>
</evidence>
<accession>A0AAW5QZQ5</accession>
<evidence type="ECO:0000259" key="7">
    <source>
        <dbReference type="Pfam" id="PF00460"/>
    </source>
</evidence>
<comment type="caution">
    <text evidence="8">The sequence shown here is derived from an EMBL/GenBank/DDBJ whole genome shotgun (WGS) entry which is preliminary data.</text>
</comment>
<dbReference type="Pfam" id="PF00460">
    <property type="entry name" value="Flg_bb_rod"/>
    <property type="match status" value="1"/>
</dbReference>
<dbReference type="EMBL" id="JALIDZ010000005">
    <property type="protein sequence ID" value="MCT8972622.1"/>
    <property type="molecule type" value="Genomic_DNA"/>
</dbReference>
<feature type="domain" description="Flagellar basal body rod protein N-terminal" evidence="7">
    <location>
        <begin position="16"/>
        <end position="39"/>
    </location>
</feature>
<evidence type="ECO:0000256" key="5">
    <source>
        <dbReference type="ARBA" id="ARBA00024934"/>
    </source>
</evidence>
<protein>
    <recommendedName>
        <fullName evidence="3 6">Flagellar basal body rod protein FlgB</fullName>
    </recommendedName>
</protein>
<evidence type="ECO:0000256" key="4">
    <source>
        <dbReference type="ARBA" id="ARBA00023143"/>
    </source>
</evidence>
<organism evidence="8 9">
    <name type="scientific">Microbaculum marinisediminis</name>
    <dbReference type="NCBI Taxonomy" id="2931392"/>
    <lineage>
        <taxon>Bacteria</taxon>
        <taxon>Pseudomonadati</taxon>
        <taxon>Pseudomonadota</taxon>
        <taxon>Alphaproteobacteria</taxon>
        <taxon>Hyphomicrobiales</taxon>
        <taxon>Tepidamorphaceae</taxon>
        <taxon>Microbaculum</taxon>
    </lineage>
</organism>
<evidence type="ECO:0000313" key="8">
    <source>
        <dbReference type="EMBL" id="MCT8972622.1"/>
    </source>
</evidence>
<comment type="similarity">
    <text evidence="2 6">Belongs to the flagella basal body rod proteins family.</text>
</comment>
<keyword evidence="8" id="KW-0969">Cilium</keyword>
<evidence type="ECO:0000256" key="1">
    <source>
        <dbReference type="ARBA" id="ARBA00004117"/>
    </source>
</evidence>
<dbReference type="InterPro" id="IPR001444">
    <property type="entry name" value="Flag_bb_rod_N"/>
</dbReference>
<keyword evidence="8" id="KW-0966">Cell projection</keyword>
<comment type="subunit">
    <text evidence="6">The basal body constitutes a major portion of the flagellar organelle and consists of a number of rings mounted on a central rod.</text>
</comment>
<keyword evidence="4 6" id="KW-0975">Bacterial flagellum</keyword>
<evidence type="ECO:0000313" key="9">
    <source>
        <dbReference type="Proteomes" id="UP001320898"/>
    </source>
</evidence>
<evidence type="ECO:0000256" key="2">
    <source>
        <dbReference type="ARBA" id="ARBA00009677"/>
    </source>
</evidence>
<gene>
    <name evidence="8" type="primary">flgB</name>
    <name evidence="8" type="ORF">MUB46_12210</name>
</gene>
<proteinExistence type="inferred from homology"/>
<sequence>MSIAEIPIFSALKSKMSWLQARQTVLAANVANADTPGYRANDVETFVLPGADRVATPGRIAPLATHSRHLAGFAGTASPWDQDDKDTFEVTPSRNSVVLEEEMMKVAETQLDYQMATGLYARGIGLLKTALGRRA</sequence>
<dbReference type="GO" id="GO:0030694">
    <property type="term" value="C:bacterial-type flagellum basal body, rod"/>
    <property type="evidence" value="ECO:0007669"/>
    <property type="project" value="InterPro"/>
</dbReference>
<dbReference type="GO" id="GO:0071973">
    <property type="term" value="P:bacterial-type flagellum-dependent cell motility"/>
    <property type="evidence" value="ECO:0007669"/>
    <property type="project" value="InterPro"/>
</dbReference>
<dbReference type="AlphaFoldDB" id="A0AAW5QZQ5"/>
<reference evidence="8 9" key="1">
    <citation type="submission" date="2022-04" db="EMBL/GenBank/DDBJ databases">
        <authorList>
            <person name="Ye Y.-Q."/>
            <person name="Du Z.-J."/>
        </authorList>
    </citation>
    <scope>NUCLEOTIDE SEQUENCE [LARGE SCALE GENOMIC DNA]</scope>
    <source>
        <strain evidence="8 9">A6E488</strain>
    </source>
</reference>
<keyword evidence="8" id="KW-0282">Flagellum</keyword>
<comment type="function">
    <text evidence="5 6">Structural component of flagellum, the bacterial motility apparatus. Part of the rod structure of flagellar basal body.</text>
</comment>